<dbReference type="Gene3D" id="2.60.40.10">
    <property type="entry name" value="Immunoglobulins"/>
    <property type="match status" value="2"/>
</dbReference>
<dbReference type="PANTHER" id="PTHR12080:SF55">
    <property type="entry name" value="LYMPHOCYTE FUNCTION-ASSOCIATED ANTIGEN 3"/>
    <property type="match status" value="1"/>
</dbReference>
<evidence type="ECO:0000256" key="2">
    <source>
        <dbReference type="ARBA" id="ARBA00022729"/>
    </source>
</evidence>
<accession>A0A9D3S024</accession>
<dbReference type="EMBL" id="JAFIRN010000005">
    <property type="protein sequence ID" value="KAG5849615.1"/>
    <property type="molecule type" value="Genomic_DNA"/>
</dbReference>
<evidence type="ECO:0008006" key="7">
    <source>
        <dbReference type="Google" id="ProtNLM"/>
    </source>
</evidence>
<name>A0A9D3S024_ANGAN</name>
<gene>
    <name evidence="5" type="ORF">ANANG_G00112820</name>
</gene>
<dbReference type="InterPro" id="IPR013783">
    <property type="entry name" value="Ig-like_fold"/>
</dbReference>
<comment type="caution">
    <text evidence="5">The sequence shown here is derived from an EMBL/GenBank/DDBJ whole genome shotgun (WGS) entry which is preliminary data.</text>
</comment>
<evidence type="ECO:0000313" key="5">
    <source>
        <dbReference type="EMBL" id="KAG5849615.1"/>
    </source>
</evidence>
<protein>
    <recommendedName>
        <fullName evidence="7">Ig-like domain-containing protein</fullName>
    </recommendedName>
</protein>
<keyword evidence="3" id="KW-0472">Membrane</keyword>
<dbReference type="AlphaFoldDB" id="A0A9D3S024"/>
<dbReference type="PANTHER" id="PTHR12080">
    <property type="entry name" value="SIGNALING LYMPHOCYTIC ACTIVATION MOLECULE"/>
    <property type="match status" value="1"/>
</dbReference>
<organism evidence="5 6">
    <name type="scientific">Anguilla anguilla</name>
    <name type="common">European freshwater eel</name>
    <name type="synonym">Muraena anguilla</name>
    <dbReference type="NCBI Taxonomy" id="7936"/>
    <lineage>
        <taxon>Eukaryota</taxon>
        <taxon>Metazoa</taxon>
        <taxon>Chordata</taxon>
        <taxon>Craniata</taxon>
        <taxon>Vertebrata</taxon>
        <taxon>Euteleostomi</taxon>
        <taxon>Actinopterygii</taxon>
        <taxon>Neopterygii</taxon>
        <taxon>Teleostei</taxon>
        <taxon>Anguilliformes</taxon>
        <taxon>Anguillidae</taxon>
        <taxon>Anguilla</taxon>
    </lineage>
</organism>
<feature type="non-terminal residue" evidence="5">
    <location>
        <position position="168"/>
    </location>
</feature>
<reference evidence="5" key="1">
    <citation type="submission" date="2021-01" db="EMBL/GenBank/DDBJ databases">
        <title>A chromosome-scale assembly of European eel, Anguilla anguilla.</title>
        <authorList>
            <person name="Henkel C."/>
            <person name="Jong-Raadsen S.A."/>
            <person name="Dufour S."/>
            <person name="Weltzien F.-A."/>
            <person name="Palstra A.P."/>
            <person name="Pelster B."/>
            <person name="Spaink H.P."/>
            <person name="Van Den Thillart G.E."/>
            <person name="Jansen H."/>
            <person name="Zahm M."/>
            <person name="Klopp C."/>
            <person name="Cedric C."/>
            <person name="Louis A."/>
            <person name="Berthelot C."/>
            <person name="Parey E."/>
            <person name="Roest Crollius H."/>
            <person name="Montfort J."/>
            <person name="Robinson-Rechavi M."/>
            <person name="Bucao C."/>
            <person name="Bouchez O."/>
            <person name="Gislard M."/>
            <person name="Lluch J."/>
            <person name="Milhes M."/>
            <person name="Lampietro C."/>
            <person name="Lopez Roques C."/>
            <person name="Donnadieu C."/>
            <person name="Braasch I."/>
            <person name="Desvignes T."/>
            <person name="Postlethwait J."/>
            <person name="Bobe J."/>
            <person name="Guiguen Y."/>
            <person name="Dirks R."/>
        </authorList>
    </citation>
    <scope>NUCLEOTIDE SEQUENCE</scope>
    <source>
        <strain evidence="5">Tag_6206</strain>
        <tissue evidence="5">Liver</tissue>
    </source>
</reference>
<comment type="subcellular location">
    <subcellularLocation>
        <location evidence="1">Membrane</location>
    </subcellularLocation>
</comment>
<dbReference type="Proteomes" id="UP001044222">
    <property type="component" value="Unassembled WGS sequence"/>
</dbReference>
<dbReference type="GO" id="GO:0016020">
    <property type="term" value="C:membrane"/>
    <property type="evidence" value="ECO:0007669"/>
    <property type="project" value="UniProtKB-SubCell"/>
</dbReference>
<keyword evidence="4" id="KW-0325">Glycoprotein</keyword>
<evidence type="ECO:0000256" key="4">
    <source>
        <dbReference type="ARBA" id="ARBA00023180"/>
    </source>
</evidence>
<evidence type="ECO:0000256" key="1">
    <source>
        <dbReference type="ARBA" id="ARBA00004370"/>
    </source>
</evidence>
<sequence length="168" mass="18993">MSNRPVRLKYLKPKMKIILCIFLLYITAVSVFGESQELNGIVGKSIEFKYAVKTNGGLMYSSVTIGDIRDSSFTPSIEKYNGRVHWDSSTGYFSLSELRLNDSGVYNVQNDGQKSVSFSLTVWINVTKPHVSITQNEYPCTLQCTVERGTGATLSWYREGDKRWSIHT</sequence>
<evidence type="ECO:0000256" key="3">
    <source>
        <dbReference type="ARBA" id="ARBA00023136"/>
    </source>
</evidence>
<keyword evidence="6" id="KW-1185">Reference proteome</keyword>
<keyword evidence="2" id="KW-0732">Signal</keyword>
<evidence type="ECO:0000313" key="6">
    <source>
        <dbReference type="Proteomes" id="UP001044222"/>
    </source>
</evidence>
<proteinExistence type="predicted"/>
<dbReference type="InterPro" id="IPR015631">
    <property type="entry name" value="CD2/SLAM_rcpt"/>
</dbReference>